<dbReference type="Pfam" id="PF05746">
    <property type="entry name" value="DALR_1"/>
    <property type="match status" value="1"/>
</dbReference>
<dbReference type="NCBIfam" id="TIGR00456">
    <property type="entry name" value="argS"/>
    <property type="match status" value="1"/>
</dbReference>
<dbReference type="RefSeq" id="XP_013266055.1">
    <property type="nucleotide sequence ID" value="XM_013410601.1"/>
</dbReference>
<comment type="similarity">
    <text evidence="1 9">Belongs to the class-I aminoacyl-tRNA synthetase family.</text>
</comment>
<evidence type="ECO:0000256" key="2">
    <source>
        <dbReference type="ARBA" id="ARBA00012837"/>
    </source>
</evidence>
<dbReference type="InterPro" id="IPR008909">
    <property type="entry name" value="DALR_anticod-bd"/>
</dbReference>
<evidence type="ECO:0000256" key="9">
    <source>
        <dbReference type="RuleBase" id="RU363038"/>
    </source>
</evidence>
<dbReference type="GO" id="GO:0005524">
    <property type="term" value="F:ATP binding"/>
    <property type="evidence" value="ECO:0007669"/>
    <property type="project" value="UniProtKB-KW"/>
</dbReference>
<evidence type="ECO:0000256" key="4">
    <source>
        <dbReference type="ARBA" id="ARBA00022741"/>
    </source>
</evidence>
<sequence length="891" mass="97991">MATLLPEGIQALLAGQGVKSPIPSIVGTDVHNNPIDIYLSYLADTLVQLTDCSPEVAYSSIQWPNELGDLVVILPRLKLQHKNPKALSTELKQKFPGSHLFGHPVDDGIHLRFFFSPRALGQVLLPYIIDRGQSYGTPISSSQHDSELNNIKPKKIVVEFSSPNLGKEFDGLHLRSTIIGAYLASIYESMGWEVTRMNFLGDWGQHIGLLAAGWSRFGSEDALNADPLRHLLDVYTQIDELSRDEQANSQELPANGHLSGIAAERDANVTALEGGDPNAYALWKRFREVSIQRYTDLYARMNIRFDDYSGESEVNHETIAEVELSLQDKIVFDEARDGWIIDFSTHETRLLKTGPAKIRNRRGQTTYLLRDIASVLDRSRKYGFDKLIYVVSAKQDSHFQQLFAVLELMGHSELADRLQHISFNVARGLVPPEGTSGLLFSDLLDQCQRTVLNLLANEPDRFSHFRRAQDLEFCDSLGALALMTQDLSIRRKDDLIFDIPNIGNVQEDSGIDLQSCLTKLNRKLEGVVIDREDLEKSDYSLFEDESYAEILRVLIQFPTIVKSSLEKLESSVIATYLFRLVTQVEDILEEGESEASGSNHNLAQLAVYQAVRHVLVNGMRIIGLTPIEEPSLQEHSGIVPLEVPAETTTERDTTATDMDSTQPSNDSGPIPVEAVTINTPKDLADVHEEASVEPSTHPVESTEGVILEEPGETTEEARETTTLGLTETAPVEVASDANNPSIDDLDPEQEANVAVESGVHQSYTAPADSFRETVENCKIEADEVTATEARIAESHTTEAAAGETLTTEASPSEAPTVEVPAVDTASDGGVGSNATLEPEALEGPAQDTANPAEDVKHEASSSTVYGHYESTTANEEQHITMPEHVATIEAH</sequence>
<keyword evidence="13" id="KW-1185">Reference proteome</keyword>
<dbReference type="GeneID" id="25276389"/>
<feature type="region of interest" description="Disordered" evidence="10">
    <location>
        <begin position="790"/>
        <end position="863"/>
    </location>
</feature>
<dbReference type="InterPro" id="IPR035684">
    <property type="entry name" value="ArgRS_core"/>
</dbReference>
<evidence type="ECO:0000256" key="8">
    <source>
        <dbReference type="ARBA" id="ARBA00049339"/>
    </source>
</evidence>
<dbReference type="SUPFAM" id="SSF52374">
    <property type="entry name" value="Nucleotidylyl transferase"/>
    <property type="match status" value="1"/>
</dbReference>
<feature type="compositionally biased region" description="Polar residues" evidence="10">
    <location>
        <begin position="658"/>
        <end position="667"/>
    </location>
</feature>
<protein>
    <recommendedName>
        <fullName evidence="2">arginine--tRNA ligase</fullName>
        <ecNumber evidence="2">6.1.1.19</ecNumber>
    </recommendedName>
</protein>
<dbReference type="Pfam" id="PF00750">
    <property type="entry name" value="tRNA-synt_1d"/>
    <property type="match status" value="1"/>
</dbReference>
<dbReference type="InterPro" id="IPR001278">
    <property type="entry name" value="Arg-tRNA-ligase"/>
</dbReference>
<dbReference type="PRINTS" id="PR01038">
    <property type="entry name" value="TRNASYNTHARG"/>
</dbReference>
<feature type="domain" description="DALR anticodon binding" evidence="11">
    <location>
        <begin position="513"/>
        <end position="630"/>
    </location>
</feature>
<evidence type="ECO:0000256" key="10">
    <source>
        <dbReference type="SAM" id="MobiDB-lite"/>
    </source>
</evidence>
<dbReference type="PANTHER" id="PTHR11956">
    <property type="entry name" value="ARGINYL-TRNA SYNTHETASE"/>
    <property type="match status" value="1"/>
</dbReference>
<proteinExistence type="inferred from homology"/>
<evidence type="ECO:0000259" key="11">
    <source>
        <dbReference type="SMART" id="SM00836"/>
    </source>
</evidence>
<dbReference type="STRING" id="1182545.A0A072Q6B4"/>
<dbReference type="GO" id="GO:0006420">
    <property type="term" value="P:arginyl-tRNA aminoacylation"/>
    <property type="evidence" value="ECO:0007669"/>
    <property type="project" value="InterPro"/>
</dbReference>
<evidence type="ECO:0000256" key="3">
    <source>
        <dbReference type="ARBA" id="ARBA00022598"/>
    </source>
</evidence>
<dbReference type="SUPFAM" id="SSF47323">
    <property type="entry name" value="Anticodon-binding domain of a subclass of class I aminoacyl-tRNA synthetases"/>
    <property type="match status" value="1"/>
</dbReference>
<name>A0A072Q6B4_9EURO</name>
<feature type="compositionally biased region" description="Low complexity" evidence="10">
    <location>
        <begin position="797"/>
        <end position="809"/>
    </location>
</feature>
<dbReference type="EC" id="6.1.1.19" evidence="2"/>
<dbReference type="InterPro" id="IPR009080">
    <property type="entry name" value="tRNAsynth_Ia_anticodon-bd"/>
</dbReference>
<dbReference type="GO" id="GO:0004814">
    <property type="term" value="F:arginine-tRNA ligase activity"/>
    <property type="evidence" value="ECO:0007669"/>
    <property type="project" value="UniProtKB-EC"/>
</dbReference>
<dbReference type="InterPro" id="IPR014729">
    <property type="entry name" value="Rossmann-like_a/b/a_fold"/>
</dbReference>
<gene>
    <name evidence="12" type="ORF">A1O9_01443</name>
</gene>
<dbReference type="GO" id="GO:0005739">
    <property type="term" value="C:mitochondrion"/>
    <property type="evidence" value="ECO:0007669"/>
    <property type="project" value="TreeGrafter"/>
</dbReference>
<keyword evidence="3 9" id="KW-0436">Ligase</keyword>
<dbReference type="HOGENOM" id="CLU_006406_6_0_1"/>
<keyword evidence="4 9" id="KW-0547">Nucleotide-binding</keyword>
<dbReference type="PANTHER" id="PTHR11956:SF11">
    <property type="entry name" value="ARGININE--TRNA LIGASE, MITOCHONDRIAL-RELATED"/>
    <property type="match status" value="1"/>
</dbReference>
<dbReference type="Gene3D" id="3.40.50.620">
    <property type="entry name" value="HUPs"/>
    <property type="match status" value="1"/>
</dbReference>
<dbReference type="Gene3D" id="3.30.1360.70">
    <property type="entry name" value="Arginyl tRNA synthetase N-terminal domain"/>
    <property type="match status" value="1"/>
</dbReference>
<evidence type="ECO:0000313" key="13">
    <source>
        <dbReference type="Proteomes" id="UP000027920"/>
    </source>
</evidence>
<feature type="region of interest" description="Disordered" evidence="10">
    <location>
        <begin position="642"/>
        <end position="671"/>
    </location>
</feature>
<dbReference type="SUPFAM" id="SSF55190">
    <property type="entry name" value="Arginyl-tRNA synthetase (ArgRS), N-terminal 'additional' domain"/>
    <property type="match status" value="1"/>
</dbReference>
<dbReference type="VEuPathDB" id="FungiDB:A1O9_01443"/>
<dbReference type="AlphaFoldDB" id="A0A072Q6B4"/>
<evidence type="ECO:0000256" key="5">
    <source>
        <dbReference type="ARBA" id="ARBA00022840"/>
    </source>
</evidence>
<dbReference type="EMBL" id="AMGV01000001">
    <property type="protein sequence ID" value="KEF63465.1"/>
    <property type="molecule type" value="Genomic_DNA"/>
</dbReference>
<keyword evidence="7 9" id="KW-0030">Aminoacyl-tRNA synthetase</keyword>
<evidence type="ECO:0000256" key="1">
    <source>
        <dbReference type="ARBA" id="ARBA00005594"/>
    </source>
</evidence>
<dbReference type="Proteomes" id="UP000027920">
    <property type="component" value="Unassembled WGS sequence"/>
</dbReference>
<evidence type="ECO:0000256" key="7">
    <source>
        <dbReference type="ARBA" id="ARBA00023146"/>
    </source>
</evidence>
<keyword evidence="6 9" id="KW-0648">Protein biosynthesis</keyword>
<dbReference type="Gene3D" id="1.10.730.10">
    <property type="entry name" value="Isoleucyl-tRNA Synthetase, Domain 1"/>
    <property type="match status" value="1"/>
</dbReference>
<evidence type="ECO:0000256" key="6">
    <source>
        <dbReference type="ARBA" id="ARBA00022917"/>
    </source>
</evidence>
<comment type="catalytic activity">
    <reaction evidence="8">
        <text>tRNA(Arg) + L-arginine + ATP = L-arginyl-tRNA(Arg) + AMP + diphosphate</text>
        <dbReference type="Rhea" id="RHEA:20301"/>
        <dbReference type="Rhea" id="RHEA-COMP:9658"/>
        <dbReference type="Rhea" id="RHEA-COMP:9673"/>
        <dbReference type="ChEBI" id="CHEBI:30616"/>
        <dbReference type="ChEBI" id="CHEBI:32682"/>
        <dbReference type="ChEBI" id="CHEBI:33019"/>
        <dbReference type="ChEBI" id="CHEBI:78442"/>
        <dbReference type="ChEBI" id="CHEBI:78513"/>
        <dbReference type="ChEBI" id="CHEBI:456215"/>
        <dbReference type="EC" id="6.1.1.19"/>
    </reaction>
</comment>
<dbReference type="GO" id="GO:0032543">
    <property type="term" value="P:mitochondrial translation"/>
    <property type="evidence" value="ECO:0007669"/>
    <property type="project" value="TreeGrafter"/>
</dbReference>
<comment type="caution">
    <text evidence="12">The sequence shown here is derived from an EMBL/GenBank/DDBJ whole genome shotgun (WGS) entry which is preliminary data.</text>
</comment>
<dbReference type="OrthoDB" id="68056at2759"/>
<organism evidence="12 13">
    <name type="scientific">Exophiala aquamarina CBS 119918</name>
    <dbReference type="NCBI Taxonomy" id="1182545"/>
    <lineage>
        <taxon>Eukaryota</taxon>
        <taxon>Fungi</taxon>
        <taxon>Dikarya</taxon>
        <taxon>Ascomycota</taxon>
        <taxon>Pezizomycotina</taxon>
        <taxon>Eurotiomycetes</taxon>
        <taxon>Chaetothyriomycetidae</taxon>
        <taxon>Chaetothyriales</taxon>
        <taxon>Herpotrichiellaceae</taxon>
        <taxon>Exophiala</taxon>
    </lineage>
</organism>
<dbReference type="SMART" id="SM00836">
    <property type="entry name" value="DALR_1"/>
    <property type="match status" value="1"/>
</dbReference>
<dbReference type="InterPro" id="IPR036695">
    <property type="entry name" value="Arg-tRNA-synth_N_sf"/>
</dbReference>
<reference evidence="12 13" key="1">
    <citation type="submission" date="2013-03" db="EMBL/GenBank/DDBJ databases">
        <title>The Genome Sequence of Exophiala aquamarina CBS 119918.</title>
        <authorList>
            <consortium name="The Broad Institute Genomics Platform"/>
            <person name="Cuomo C."/>
            <person name="de Hoog S."/>
            <person name="Gorbushina A."/>
            <person name="Walker B."/>
            <person name="Young S.K."/>
            <person name="Zeng Q."/>
            <person name="Gargeya S."/>
            <person name="Fitzgerald M."/>
            <person name="Haas B."/>
            <person name="Abouelleil A."/>
            <person name="Allen A.W."/>
            <person name="Alvarado L."/>
            <person name="Arachchi H.M."/>
            <person name="Berlin A.M."/>
            <person name="Chapman S.B."/>
            <person name="Gainer-Dewar J."/>
            <person name="Goldberg J."/>
            <person name="Griggs A."/>
            <person name="Gujja S."/>
            <person name="Hansen M."/>
            <person name="Howarth C."/>
            <person name="Imamovic A."/>
            <person name="Ireland A."/>
            <person name="Larimer J."/>
            <person name="McCowan C."/>
            <person name="Murphy C."/>
            <person name="Pearson M."/>
            <person name="Poon T.W."/>
            <person name="Priest M."/>
            <person name="Roberts A."/>
            <person name="Saif S."/>
            <person name="Shea T."/>
            <person name="Sisk P."/>
            <person name="Sykes S."/>
            <person name="Wortman J."/>
            <person name="Nusbaum C."/>
            <person name="Birren B."/>
        </authorList>
    </citation>
    <scope>NUCLEOTIDE SEQUENCE [LARGE SCALE GENOMIC DNA]</scope>
    <source>
        <strain evidence="12 13">CBS 119918</strain>
    </source>
</reference>
<keyword evidence="5 9" id="KW-0067">ATP-binding</keyword>
<accession>A0A072Q6B4</accession>
<evidence type="ECO:0000313" key="12">
    <source>
        <dbReference type="EMBL" id="KEF63465.1"/>
    </source>
</evidence>